<feature type="chain" id="PRO_5009294953" description="DUF4136 domain-containing protein" evidence="1">
    <location>
        <begin position="20"/>
        <end position="175"/>
    </location>
</feature>
<evidence type="ECO:0000259" key="2">
    <source>
        <dbReference type="Pfam" id="PF13590"/>
    </source>
</evidence>
<feature type="domain" description="DUF4136" evidence="2">
    <location>
        <begin position="22"/>
        <end position="174"/>
    </location>
</feature>
<dbReference type="Pfam" id="PF13590">
    <property type="entry name" value="DUF4136"/>
    <property type="match status" value="1"/>
</dbReference>
<name>A0A1H6CKF7_9VIBR</name>
<reference evidence="4" key="1">
    <citation type="submission" date="2016-10" db="EMBL/GenBank/DDBJ databases">
        <authorList>
            <person name="Varghese N."/>
            <person name="Submissions S."/>
        </authorList>
    </citation>
    <scope>NUCLEOTIDE SEQUENCE [LARGE SCALE GENOMIC DNA]</scope>
    <source>
        <strain evidence="4">CGMCC 1.7062</strain>
    </source>
</reference>
<dbReference type="InterPro" id="IPR025411">
    <property type="entry name" value="DUF4136"/>
</dbReference>
<organism evidence="3 4">
    <name type="scientific">Vibrio hangzhouensis</name>
    <dbReference type="NCBI Taxonomy" id="462991"/>
    <lineage>
        <taxon>Bacteria</taxon>
        <taxon>Pseudomonadati</taxon>
        <taxon>Pseudomonadota</taxon>
        <taxon>Gammaproteobacteria</taxon>
        <taxon>Vibrionales</taxon>
        <taxon>Vibrionaceae</taxon>
        <taxon>Vibrio</taxon>
    </lineage>
</organism>
<dbReference type="PROSITE" id="PS51257">
    <property type="entry name" value="PROKAR_LIPOPROTEIN"/>
    <property type="match status" value="1"/>
</dbReference>
<accession>A0A1H6CKF7</accession>
<dbReference type="RefSeq" id="WP_103882690.1">
    <property type="nucleotide sequence ID" value="NZ_FNVG01000043.1"/>
</dbReference>
<dbReference type="Proteomes" id="UP000236721">
    <property type="component" value="Unassembled WGS sequence"/>
</dbReference>
<protein>
    <recommendedName>
        <fullName evidence="2">DUF4136 domain-containing protein</fullName>
    </recommendedName>
</protein>
<dbReference type="Gene3D" id="3.30.160.670">
    <property type="match status" value="1"/>
</dbReference>
<keyword evidence="4" id="KW-1185">Reference proteome</keyword>
<dbReference type="EMBL" id="FNVG01000043">
    <property type="protein sequence ID" value="SEG73430.1"/>
    <property type="molecule type" value="Genomic_DNA"/>
</dbReference>
<keyword evidence="1" id="KW-0732">Signal</keyword>
<evidence type="ECO:0000313" key="3">
    <source>
        <dbReference type="EMBL" id="SEG73430.1"/>
    </source>
</evidence>
<proteinExistence type="predicted"/>
<evidence type="ECO:0000313" key="4">
    <source>
        <dbReference type="Proteomes" id="UP000236721"/>
    </source>
</evidence>
<gene>
    <name evidence="3" type="ORF">SAMN04488244_14314</name>
</gene>
<feature type="signal peptide" evidence="1">
    <location>
        <begin position="1"/>
        <end position="19"/>
    </location>
</feature>
<dbReference type="OrthoDB" id="329837at2"/>
<sequence length="175" mass="19375">MFRVVATFLLSSILLSGCAADVATDYDASVNFSAFKTYQYHENPEAPVSLDGARIKKAVDSEMTIRGVQYVAEGGDVLVHYDILEESELIADGPSVGFGIGTGSRNSTYGIGVRTPTRVKEKKFGKLTVELIDARSNDVVWRSVSQRQLTETMEPAERDAFVQDQVHKMFKQYPK</sequence>
<evidence type="ECO:0000256" key="1">
    <source>
        <dbReference type="SAM" id="SignalP"/>
    </source>
</evidence>
<dbReference type="AlphaFoldDB" id="A0A1H6CKF7"/>